<feature type="transmembrane region" description="Helical" evidence="6">
    <location>
        <begin position="756"/>
        <end position="778"/>
    </location>
</feature>
<feature type="transmembrane region" description="Helical" evidence="6">
    <location>
        <begin position="669"/>
        <end position="692"/>
    </location>
</feature>
<evidence type="ECO:0000259" key="8">
    <source>
        <dbReference type="Pfam" id="PF12704"/>
    </source>
</evidence>
<dbReference type="Pfam" id="PF02687">
    <property type="entry name" value="FtsX"/>
    <property type="match status" value="2"/>
</dbReference>
<evidence type="ECO:0000313" key="10">
    <source>
        <dbReference type="Proteomes" id="UP000223913"/>
    </source>
</evidence>
<dbReference type="GO" id="GO:0005886">
    <property type="term" value="C:plasma membrane"/>
    <property type="evidence" value="ECO:0007669"/>
    <property type="project" value="UniProtKB-SubCell"/>
</dbReference>
<dbReference type="PANTHER" id="PTHR30572:SF18">
    <property type="entry name" value="ABC-TYPE MACROLIDE FAMILY EXPORT SYSTEM PERMEASE COMPONENT 2"/>
    <property type="match status" value="1"/>
</dbReference>
<evidence type="ECO:0000256" key="5">
    <source>
        <dbReference type="ARBA" id="ARBA00023136"/>
    </source>
</evidence>
<evidence type="ECO:0000313" key="9">
    <source>
        <dbReference type="EMBL" id="PHN06760.1"/>
    </source>
</evidence>
<dbReference type="PANTHER" id="PTHR30572">
    <property type="entry name" value="MEMBRANE COMPONENT OF TRANSPORTER-RELATED"/>
    <property type="match status" value="1"/>
</dbReference>
<feature type="transmembrane region" description="Helical" evidence="6">
    <location>
        <begin position="713"/>
        <end position="736"/>
    </location>
</feature>
<dbReference type="GO" id="GO:0022857">
    <property type="term" value="F:transmembrane transporter activity"/>
    <property type="evidence" value="ECO:0007669"/>
    <property type="project" value="TreeGrafter"/>
</dbReference>
<dbReference type="Pfam" id="PF12704">
    <property type="entry name" value="MacB_PCD"/>
    <property type="match status" value="2"/>
</dbReference>
<evidence type="ECO:0000256" key="6">
    <source>
        <dbReference type="SAM" id="Phobius"/>
    </source>
</evidence>
<feature type="domain" description="MacB-like periplasmic core" evidence="8">
    <location>
        <begin position="20"/>
        <end position="241"/>
    </location>
</feature>
<keyword evidence="2" id="KW-1003">Cell membrane</keyword>
<dbReference type="OrthoDB" id="5933722at2"/>
<comment type="subcellular location">
    <subcellularLocation>
        <location evidence="1">Cell membrane</location>
        <topology evidence="1">Multi-pass membrane protein</topology>
    </subcellularLocation>
</comment>
<evidence type="ECO:0000259" key="7">
    <source>
        <dbReference type="Pfam" id="PF02687"/>
    </source>
</evidence>
<organism evidence="9 10">
    <name type="scientific">Flavilitoribacter nigricans (strain ATCC 23147 / DSM 23189 / NBRC 102662 / NCIMB 1420 / SS-2)</name>
    <name type="common">Lewinella nigricans</name>
    <dbReference type="NCBI Taxonomy" id="1122177"/>
    <lineage>
        <taxon>Bacteria</taxon>
        <taxon>Pseudomonadati</taxon>
        <taxon>Bacteroidota</taxon>
        <taxon>Saprospiria</taxon>
        <taxon>Saprospirales</taxon>
        <taxon>Lewinellaceae</taxon>
        <taxon>Flavilitoribacter</taxon>
    </lineage>
</organism>
<feature type="domain" description="ABC3 transporter permease C-terminal" evidence="7">
    <location>
        <begin position="672"/>
        <end position="785"/>
    </location>
</feature>
<keyword evidence="5 6" id="KW-0472">Membrane</keyword>
<keyword evidence="3 6" id="KW-0812">Transmembrane</keyword>
<accession>A0A2D0NEF4</accession>
<feature type="domain" description="ABC3 transporter permease C-terminal" evidence="7">
    <location>
        <begin position="289"/>
        <end position="392"/>
    </location>
</feature>
<dbReference type="InterPro" id="IPR050250">
    <property type="entry name" value="Macrolide_Exporter_MacB"/>
</dbReference>
<feature type="transmembrane region" description="Helical" evidence="6">
    <location>
        <begin position="330"/>
        <end position="357"/>
    </location>
</feature>
<feature type="transmembrane region" description="Helical" evidence="6">
    <location>
        <begin position="21"/>
        <end position="41"/>
    </location>
</feature>
<dbReference type="EMBL" id="PDUD01000017">
    <property type="protein sequence ID" value="PHN06760.1"/>
    <property type="molecule type" value="Genomic_DNA"/>
</dbReference>
<evidence type="ECO:0008006" key="11">
    <source>
        <dbReference type="Google" id="ProtNLM"/>
    </source>
</evidence>
<proteinExistence type="predicted"/>
<reference evidence="9 10" key="1">
    <citation type="submission" date="2017-10" db="EMBL/GenBank/DDBJ databases">
        <title>The draft genome sequence of Lewinella nigricans NBRC 102662.</title>
        <authorList>
            <person name="Wang K."/>
        </authorList>
    </citation>
    <scope>NUCLEOTIDE SEQUENCE [LARGE SCALE GENOMIC DNA]</scope>
    <source>
        <strain evidence="9 10">NBRC 102662</strain>
    </source>
</reference>
<sequence length="792" mass="88518">MIKNYLKIALRGLAKHRSSSLINILGLSVGMAVALLIGLWINYEYAYDRFLPDYDRVYRLKRHYTLDRVYTSNAISLPLVDLFKNDIPGIQYAAEADWGGSAHSLVVGDKKLYLEGTFVGADFLKIFQFPVIRGNAETALSSPNTIILTASTAEALFGEVNPVGQSIRFDNQQLLTVSGIVEDPPANSTLQFHYLIPFTFMAQNMDYVRQACTDWGMNGFTLFVRLAPQISYEEIAPKIENLLTQNSPKTRDTKQKLSMQAMQNWHLYGKYENGKAVGGYIEYIRIFGLIGFLVLLIACINFINLATARSSHRAKEVGVRKAIGSKRKHLIFQFLTESFFLTSCSFGIALLMVYLALIPFNSLLGSQITMPFRSPSFWLIMVAYISITALIAGSRPAFYLSSFNAVQVLKGALRGERSAVMGRKILIVLQFSCSVALIISTFVIYRQLQHVKDRPTGYDQNRLIMSDWSEDISRNYQALSDELLKSGLIESVARSSSSATNITFFSNIDDWAGKQPGSLSLEVAAITISSSYFETLGMQIKSGRNFRDQLESDANSIILNEAAVEKLNLKEPVGQTITWFENQPATIVGVVENAILGSPFRPVEPTVFTPKGFYASILYRLAPQVKTQEALTQLAPIFERYNPSYPFEYEFVDQAYAQKFQLEVIISKLSGLFAALAIFVSCLGLFGLAAYLAEQRRKEIGIRKILGASAAQIWVLLSRDFLLLVLISCLAAIPIAVYFLENWLEQYNYRITMSPWIFLIASTLAILIAVITVSLQTIRAGKTPPVKSLRTD</sequence>
<evidence type="ECO:0000256" key="2">
    <source>
        <dbReference type="ARBA" id="ARBA00022475"/>
    </source>
</evidence>
<name>A0A2D0NEF4_FLAN2</name>
<dbReference type="RefSeq" id="WP_099150016.1">
    <property type="nucleotide sequence ID" value="NZ_PDUD01000017.1"/>
</dbReference>
<protein>
    <recommendedName>
        <fullName evidence="11">ABC transporter permease</fullName>
    </recommendedName>
</protein>
<feature type="transmembrane region" description="Helical" evidence="6">
    <location>
        <begin position="425"/>
        <end position="445"/>
    </location>
</feature>
<feature type="domain" description="MacB-like periplasmic core" evidence="8">
    <location>
        <begin position="434"/>
        <end position="634"/>
    </location>
</feature>
<evidence type="ECO:0000256" key="4">
    <source>
        <dbReference type="ARBA" id="ARBA00022989"/>
    </source>
</evidence>
<keyword evidence="4 6" id="KW-1133">Transmembrane helix</keyword>
<evidence type="ECO:0000256" key="3">
    <source>
        <dbReference type="ARBA" id="ARBA00022692"/>
    </source>
</evidence>
<feature type="transmembrane region" description="Helical" evidence="6">
    <location>
        <begin position="377"/>
        <end position="400"/>
    </location>
</feature>
<dbReference type="InterPro" id="IPR003838">
    <property type="entry name" value="ABC3_permease_C"/>
</dbReference>
<comment type="caution">
    <text evidence="9">The sequence shown here is derived from an EMBL/GenBank/DDBJ whole genome shotgun (WGS) entry which is preliminary data.</text>
</comment>
<evidence type="ECO:0000256" key="1">
    <source>
        <dbReference type="ARBA" id="ARBA00004651"/>
    </source>
</evidence>
<dbReference type="AlphaFoldDB" id="A0A2D0NEF4"/>
<feature type="transmembrane region" description="Helical" evidence="6">
    <location>
        <begin position="283"/>
        <end position="305"/>
    </location>
</feature>
<keyword evidence="10" id="KW-1185">Reference proteome</keyword>
<dbReference type="InterPro" id="IPR025857">
    <property type="entry name" value="MacB_PCD"/>
</dbReference>
<dbReference type="Proteomes" id="UP000223913">
    <property type="component" value="Unassembled WGS sequence"/>
</dbReference>
<gene>
    <name evidence="9" type="ORF">CRP01_10740</name>
</gene>